<dbReference type="InterPro" id="IPR020806">
    <property type="entry name" value="PKS_PP-bd"/>
</dbReference>
<dbReference type="SUPFAM" id="SSF51735">
    <property type="entry name" value="NAD(P)-binding Rossmann-fold domains"/>
    <property type="match status" value="5"/>
</dbReference>
<gene>
    <name evidence="10" type="ORF">ACFYTH_30505</name>
</gene>
<feature type="active site" description="Proton acceptor; for dehydratase activity" evidence="6">
    <location>
        <position position="2240"/>
    </location>
</feature>
<evidence type="ECO:0000259" key="7">
    <source>
        <dbReference type="PROSITE" id="PS50075"/>
    </source>
</evidence>
<dbReference type="Pfam" id="PF21089">
    <property type="entry name" value="PKS_DH_N"/>
    <property type="match status" value="3"/>
</dbReference>
<organism evidence="10 11">
    <name type="scientific">Nocardia africana</name>
    <dbReference type="NCBI Taxonomy" id="134964"/>
    <lineage>
        <taxon>Bacteria</taxon>
        <taxon>Bacillati</taxon>
        <taxon>Actinomycetota</taxon>
        <taxon>Actinomycetes</taxon>
        <taxon>Mycobacteriales</taxon>
        <taxon>Nocardiaceae</taxon>
        <taxon>Nocardia</taxon>
    </lineage>
</organism>
<feature type="domain" description="Carrier" evidence="7">
    <location>
        <begin position="1229"/>
        <end position="1304"/>
    </location>
</feature>
<keyword evidence="11" id="KW-1185">Reference proteome</keyword>
<dbReference type="SMART" id="SM00827">
    <property type="entry name" value="PKS_AT"/>
    <property type="match status" value="3"/>
</dbReference>
<feature type="domain" description="Ketosynthase family 3 (KS3)" evidence="8">
    <location>
        <begin position="3066"/>
        <end position="3486"/>
    </location>
</feature>
<feature type="region of interest" description="N-terminal hotdog fold" evidence="6">
    <location>
        <begin position="2208"/>
        <end position="2330"/>
    </location>
</feature>
<dbReference type="InterPro" id="IPR049552">
    <property type="entry name" value="PKS_DH_N"/>
</dbReference>
<dbReference type="SMART" id="SM00823">
    <property type="entry name" value="PKS_PP"/>
    <property type="match status" value="3"/>
</dbReference>
<dbReference type="Pfam" id="PF16197">
    <property type="entry name" value="KAsynt_C_assoc"/>
    <property type="match status" value="3"/>
</dbReference>
<dbReference type="InterPro" id="IPR009081">
    <property type="entry name" value="PP-bd_ACP"/>
</dbReference>
<dbReference type="Pfam" id="PF14765">
    <property type="entry name" value="PS-DH"/>
    <property type="match status" value="3"/>
</dbReference>
<feature type="active site" description="Proton donor; for dehydratase activity" evidence="6">
    <location>
        <position position="2409"/>
    </location>
</feature>
<dbReference type="InterPro" id="IPR042104">
    <property type="entry name" value="PKS_dehydratase_sf"/>
</dbReference>
<dbReference type="InterPro" id="IPR050091">
    <property type="entry name" value="PKS_NRPS_Biosynth_Enz"/>
</dbReference>
<dbReference type="Proteomes" id="UP001601521">
    <property type="component" value="Unassembled WGS sequence"/>
</dbReference>
<dbReference type="SMART" id="SM00822">
    <property type="entry name" value="PKS_KR"/>
    <property type="match status" value="2"/>
</dbReference>
<dbReference type="InterPro" id="IPR032821">
    <property type="entry name" value="PKS_assoc"/>
</dbReference>
<dbReference type="InterPro" id="IPR016036">
    <property type="entry name" value="Malonyl_transacylase_ACP-bd"/>
</dbReference>
<dbReference type="SMART" id="SM00825">
    <property type="entry name" value="PKS_KS"/>
    <property type="match status" value="3"/>
</dbReference>
<dbReference type="Gene3D" id="3.90.180.10">
    <property type="entry name" value="Medium-chain alcohol dehydrogenases, catalytic domain"/>
    <property type="match status" value="1"/>
</dbReference>
<dbReference type="PROSITE" id="PS52019">
    <property type="entry name" value="PKS_MFAS_DH"/>
    <property type="match status" value="3"/>
</dbReference>
<keyword evidence="1" id="KW-0596">Phosphopantetheine</keyword>
<dbReference type="InterPro" id="IPR020841">
    <property type="entry name" value="PKS_Beta-ketoAc_synthase_dom"/>
</dbReference>
<dbReference type="Pfam" id="PF00698">
    <property type="entry name" value="Acyl_transf_1"/>
    <property type="match status" value="3"/>
</dbReference>
<dbReference type="InterPro" id="IPR049900">
    <property type="entry name" value="PKS_mFAS_DH"/>
</dbReference>
<keyword evidence="4" id="KW-0511">Multifunctional enzyme</keyword>
<dbReference type="SMART" id="SM00826">
    <property type="entry name" value="PKS_DH"/>
    <property type="match status" value="3"/>
</dbReference>
<feature type="domain" description="Carrier" evidence="7">
    <location>
        <begin position="5029"/>
        <end position="5104"/>
    </location>
</feature>
<dbReference type="InterPro" id="IPR020843">
    <property type="entry name" value="ER"/>
</dbReference>
<dbReference type="Gene3D" id="3.10.129.110">
    <property type="entry name" value="Polyketide synthase dehydratase"/>
    <property type="match status" value="3"/>
</dbReference>
<dbReference type="InterPro" id="IPR016035">
    <property type="entry name" value="Acyl_Trfase/lysoPLipase"/>
</dbReference>
<dbReference type="CDD" id="cd00833">
    <property type="entry name" value="PKS"/>
    <property type="match status" value="3"/>
</dbReference>
<evidence type="ECO:0000256" key="2">
    <source>
        <dbReference type="ARBA" id="ARBA00022553"/>
    </source>
</evidence>
<dbReference type="InterPro" id="IPR018201">
    <property type="entry name" value="Ketoacyl_synth_AS"/>
</dbReference>
<feature type="domain" description="PKS/mFAS DH" evidence="9">
    <location>
        <begin position="2208"/>
        <end position="2497"/>
    </location>
</feature>
<evidence type="ECO:0000256" key="1">
    <source>
        <dbReference type="ARBA" id="ARBA00022450"/>
    </source>
</evidence>
<dbReference type="Pfam" id="PF22953">
    <property type="entry name" value="SpnB_Rossmann"/>
    <property type="match status" value="2"/>
</dbReference>
<dbReference type="PANTHER" id="PTHR43775:SF51">
    <property type="entry name" value="INACTIVE PHENOLPHTHIOCEROL SYNTHESIS POLYKETIDE SYNTHASE TYPE I PKS1-RELATED"/>
    <property type="match status" value="1"/>
</dbReference>
<feature type="region of interest" description="C-terminal hotdog fold" evidence="6">
    <location>
        <begin position="2347"/>
        <end position="2497"/>
    </location>
</feature>
<dbReference type="PROSITE" id="PS52004">
    <property type="entry name" value="KS3_2"/>
    <property type="match status" value="3"/>
</dbReference>
<protein>
    <submittedName>
        <fullName evidence="10">SDR family NAD(P)-dependent oxidoreductase</fullName>
    </submittedName>
</protein>
<feature type="domain" description="PKS/mFAS DH" evidence="9">
    <location>
        <begin position="3955"/>
        <end position="4246"/>
    </location>
</feature>
<dbReference type="Gene3D" id="3.40.47.10">
    <property type="match status" value="3"/>
</dbReference>
<dbReference type="SUPFAM" id="SSF55048">
    <property type="entry name" value="Probable ACP-binding domain of malonyl-CoA ACP transacylase"/>
    <property type="match status" value="3"/>
</dbReference>
<dbReference type="InterPro" id="IPR014031">
    <property type="entry name" value="Ketoacyl_synth_C"/>
</dbReference>
<feature type="domain" description="Ketosynthase family 3 (KS3)" evidence="8">
    <location>
        <begin position="5"/>
        <end position="412"/>
    </location>
</feature>
<feature type="active site" description="Proton acceptor; for dehydratase activity" evidence="6">
    <location>
        <position position="3987"/>
    </location>
</feature>
<dbReference type="SUPFAM" id="SSF50129">
    <property type="entry name" value="GroES-like"/>
    <property type="match status" value="1"/>
</dbReference>
<dbReference type="InterPro" id="IPR055123">
    <property type="entry name" value="SpnB-like_Rossmann"/>
</dbReference>
<evidence type="ECO:0000256" key="3">
    <source>
        <dbReference type="ARBA" id="ARBA00022679"/>
    </source>
</evidence>
<dbReference type="Gene3D" id="3.40.50.720">
    <property type="entry name" value="NAD(P)-binding Rossmann-like Domain"/>
    <property type="match status" value="3"/>
</dbReference>
<dbReference type="Pfam" id="PF00550">
    <property type="entry name" value="PP-binding"/>
    <property type="match status" value="3"/>
</dbReference>
<dbReference type="SMART" id="SM00829">
    <property type="entry name" value="PKS_ER"/>
    <property type="match status" value="1"/>
</dbReference>
<dbReference type="PROSITE" id="PS50075">
    <property type="entry name" value="CARRIER"/>
    <property type="match status" value="3"/>
</dbReference>
<dbReference type="InterPro" id="IPR036291">
    <property type="entry name" value="NAD(P)-bd_dom_sf"/>
</dbReference>
<dbReference type="Gene3D" id="3.40.366.10">
    <property type="entry name" value="Malonyl-Coenzyme A Acyl Carrier Protein, domain 2"/>
    <property type="match status" value="3"/>
</dbReference>
<feature type="domain" description="Ketosynthase family 3 (KS3)" evidence="8">
    <location>
        <begin position="1321"/>
        <end position="1742"/>
    </location>
</feature>
<dbReference type="Pfam" id="PF02801">
    <property type="entry name" value="Ketoacyl-synt_C"/>
    <property type="match status" value="3"/>
</dbReference>
<dbReference type="InterPro" id="IPR014043">
    <property type="entry name" value="Acyl_transferase_dom"/>
</dbReference>
<dbReference type="InterPro" id="IPR036736">
    <property type="entry name" value="ACP-like_sf"/>
</dbReference>
<comment type="caution">
    <text evidence="6">Lacks conserved residue(s) required for the propagation of feature annotation.</text>
</comment>
<dbReference type="InterPro" id="IPR013968">
    <property type="entry name" value="PKS_KR"/>
</dbReference>
<dbReference type="InterPro" id="IPR049551">
    <property type="entry name" value="PKS_DH_C"/>
</dbReference>
<dbReference type="Pfam" id="PF08659">
    <property type="entry name" value="KR"/>
    <property type="match status" value="2"/>
</dbReference>
<dbReference type="Gene3D" id="3.30.70.3290">
    <property type="match status" value="3"/>
</dbReference>
<dbReference type="SUPFAM" id="SSF47336">
    <property type="entry name" value="ACP-like"/>
    <property type="match status" value="3"/>
</dbReference>
<dbReference type="CDD" id="cd05195">
    <property type="entry name" value="enoyl_red"/>
    <property type="match status" value="1"/>
</dbReference>
<evidence type="ECO:0000259" key="8">
    <source>
        <dbReference type="PROSITE" id="PS52004"/>
    </source>
</evidence>
<dbReference type="InterPro" id="IPR001227">
    <property type="entry name" value="Ac_transferase_dom_sf"/>
</dbReference>
<feature type="domain" description="Carrier" evidence="7">
    <location>
        <begin position="2972"/>
        <end position="3047"/>
    </location>
</feature>
<dbReference type="Pfam" id="PF00109">
    <property type="entry name" value="ketoacyl-synt"/>
    <property type="match status" value="3"/>
</dbReference>
<dbReference type="InterPro" id="IPR057326">
    <property type="entry name" value="KR_dom"/>
</dbReference>
<accession>A0ABW6NTE2</accession>
<keyword evidence="3" id="KW-0808">Transferase</keyword>
<dbReference type="PROSITE" id="PS00606">
    <property type="entry name" value="KS3_1"/>
    <property type="match status" value="2"/>
</dbReference>
<evidence type="ECO:0000256" key="5">
    <source>
        <dbReference type="ARBA" id="ARBA00023315"/>
    </source>
</evidence>
<dbReference type="Pfam" id="PF08240">
    <property type="entry name" value="ADH_N"/>
    <property type="match status" value="1"/>
</dbReference>
<feature type="active site" description="Proton donor; for dehydratase activity" evidence="6">
    <location>
        <position position="4165"/>
    </location>
</feature>
<reference evidence="10 11" key="1">
    <citation type="submission" date="2024-10" db="EMBL/GenBank/DDBJ databases">
        <title>The Natural Products Discovery Center: Release of the First 8490 Sequenced Strains for Exploring Actinobacteria Biosynthetic Diversity.</title>
        <authorList>
            <person name="Kalkreuter E."/>
            <person name="Kautsar S.A."/>
            <person name="Yang D."/>
            <person name="Bader C.D."/>
            <person name="Teijaro C.N."/>
            <person name="Fluegel L."/>
            <person name="Davis C.M."/>
            <person name="Simpson J.R."/>
            <person name="Lauterbach L."/>
            <person name="Steele A.D."/>
            <person name="Gui C."/>
            <person name="Meng S."/>
            <person name="Li G."/>
            <person name="Viehrig K."/>
            <person name="Ye F."/>
            <person name="Su P."/>
            <person name="Kiefer A.F."/>
            <person name="Nichols A."/>
            <person name="Cepeda A.J."/>
            <person name="Yan W."/>
            <person name="Fan B."/>
            <person name="Jiang Y."/>
            <person name="Adhikari A."/>
            <person name="Zheng C.-J."/>
            <person name="Schuster L."/>
            <person name="Cowan T.M."/>
            <person name="Smanski M.J."/>
            <person name="Chevrette M.G."/>
            <person name="De Carvalho L.P.S."/>
            <person name="Shen B."/>
        </authorList>
    </citation>
    <scope>NUCLEOTIDE SEQUENCE [LARGE SCALE GENOMIC DNA]</scope>
    <source>
        <strain evidence="10 11">NPDC004550</strain>
    </source>
</reference>
<dbReference type="SMART" id="SM01294">
    <property type="entry name" value="PKS_PP_betabranch"/>
    <property type="match status" value="2"/>
</dbReference>
<feature type="domain" description="PKS/mFAS DH" evidence="9">
    <location>
        <begin position="915"/>
        <end position="1195"/>
    </location>
</feature>
<evidence type="ECO:0000313" key="11">
    <source>
        <dbReference type="Proteomes" id="UP001601521"/>
    </source>
</evidence>
<dbReference type="Pfam" id="PF13602">
    <property type="entry name" value="ADH_zinc_N_2"/>
    <property type="match status" value="1"/>
</dbReference>
<dbReference type="InterPro" id="IPR016039">
    <property type="entry name" value="Thiolase-like"/>
</dbReference>
<dbReference type="EMBL" id="JBIALX010000018">
    <property type="protein sequence ID" value="MFF0457717.1"/>
    <property type="molecule type" value="Genomic_DNA"/>
</dbReference>
<feature type="region of interest" description="C-terminal hotdog fold" evidence="6">
    <location>
        <begin position="1053"/>
        <end position="1195"/>
    </location>
</feature>
<proteinExistence type="predicted"/>
<dbReference type="InterPro" id="IPR011032">
    <property type="entry name" value="GroES-like_sf"/>
</dbReference>
<keyword evidence="5" id="KW-0012">Acyltransferase</keyword>
<keyword evidence="2" id="KW-0597">Phosphoprotein</keyword>
<dbReference type="Gene3D" id="1.10.1200.10">
    <property type="entry name" value="ACP-like"/>
    <property type="match status" value="3"/>
</dbReference>
<dbReference type="PANTHER" id="PTHR43775">
    <property type="entry name" value="FATTY ACID SYNTHASE"/>
    <property type="match status" value="1"/>
</dbReference>
<dbReference type="InterPro" id="IPR013154">
    <property type="entry name" value="ADH-like_N"/>
</dbReference>
<evidence type="ECO:0000256" key="6">
    <source>
        <dbReference type="PROSITE-ProRule" id="PRU01363"/>
    </source>
</evidence>
<feature type="region of interest" description="C-terminal hotdog fold" evidence="6">
    <location>
        <begin position="4104"/>
        <end position="4246"/>
    </location>
</feature>
<evidence type="ECO:0000256" key="4">
    <source>
        <dbReference type="ARBA" id="ARBA00023268"/>
    </source>
</evidence>
<evidence type="ECO:0000313" key="10">
    <source>
        <dbReference type="EMBL" id="MFF0457717.1"/>
    </source>
</evidence>
<dbReference type="SUPFAM" id="SSF53901">
    <property type="entry name" value="Thiolase-like"/>
    <property type="match status" value="3"/>
</dbReference>
<sequence>MVERANDIAIVGMSCRMPGARDLDAFWALLTEGRDAVGVAPTDRPGIDEIAGFLDSATEFDAEFFGVPPNEARALDPQQLLGLELSWEALEDAGYPEAAGLRAGVFLGSTGTDFAELVAAQGKPGVGRHSLWAVGRGVLANRISNHYGFTGPSLVVDSGQSSSLLAVHLAVEALRSGECDVALAGGINLILSPLSGERIEQFGAHSPTGRCRTFDERADGIVRGEGGGLVVLKPLAAALADGDRVHAVIRGSSVNNGNERKVLSAPSADAQISVIRSALAAAEVAPESVQYVELHGTGTPAGDPVEAAALGDTYGSGRSAGGALAVGSVKTNIGHLEGAAGIAGLIKTVLCLRQCELVPSLHFRRPNPRIVLQDLGLDVVTERREWTETALRRAAVSAFGMGGTNVHVVLEQAPVVSAESSVESGERSGGATAVTDAGTATGDSIWLISARTEAALRAQAARLRDWSAAHPDADPADIAWSLAHTRTRLEWRGAVVGAGAGELRAGLDRLAGRIDGSGGYALDHDGSETTGLAVVSGRAAPRKVAFVFPGQGSQWRAMAAGLLATEPVFAAAVAECEAALAPFVEWSLTEVLRGESDLSDFERVDVVQPALFAMMVSLARLWRSRGVEPDVVVGHSQGEVAAAVVIGALSLSDGARVIALRSRAGAELLADRGGMAAVGLHPDAVRDMLLPFEDRLSLAAINGPTQTVVSGEIEAVQEFVGRCADRGVWARIVPAAWAGHSKLTEVVRERLLAELAPVRPRRSSIPFFSTVVADYLDTSTLDAEYWYRSLREPVRFAESVEALMRSDTTGFIEMSPHPVVAMAMGLTAESIGFADRVAILTTLERGHGEARHFRAAVARAVCAGIEVPADALGGSGGRIDLPTYAFDRRRWWSPDAASAAAAGDVSRAGLIRSDHPILAAAVSVAGRDEWLFTGRLTRAAHPWLAEFSASGSGVLSPAVLLELALATAGRVGAGAVAELRLETPLPEVANTVDVQVLVSAPDDGGLRRFTVSAATVDDGESVGPWVPFATGALAPKDGTQPQPVDGDWPPAAAEELAVSDLYDRLAARGLGYGPIWQGVTAAWQRGHEVYAEVSLESSPAEEIAPFGIHPALADALLHPAIDRLADGVDGAAEQSPVLPVAYTDIRLHGAAAAVRVRVERTDTATVRVSAFDEAGLPVLTIRSVSLRPVEIAGAPAAEVAAASAPRRRSVSAGPLAARVLAAPDAERDALVLAMVRDHAAGVVGHDSVDAIDPDQPFTDFGFDSLSGQQLRNRLVRAAGVDLPTTLVFDHPTPRAVMRLIRSRLEGTAPAAVRSARRSRSDEPIAIVGIGCRFPGAVGSAHQLWDLVAEGRDAISGFPADRGWDLERLFDPDPDKPGTVYSREGGFLTGAADFDAAFFGIGPREAAAMDPQQRLMLEVAWEALEDAGIDPAALRGTDTGVFVGASGSGYSRAVVGEYEGFRLTGTSQSVISGRVAYLLGLEGPAVTVDTACSSSLVALHLACQALRRGEASLVLAGGVSIAASPALFVDFARQRGLAADGRCKPFSAAADGVTWAEGVGVLAVQRLSDAQRAGHRVLAVIRGSAINQDGASNGLTAPNGPSQQRVIAAALADAGLQPADVDAVEAHGTGTALGDPIEAQALINAYGQDRAQPLRIGSIKSNIGHAVAAAGVGGVIKIVQALRHEMLPKSLHIDAPSPHVDWSAGAVELLTEPVAWPAGDRPRRAAVSSFGISGTNAHLILEEAPASADRATTDESVAPAAATDLVPLMISAKSAEALRAQAERLRQWLSDRPDPDLPSVAHSLYATRSQLPHRAVVLGTRRDDLLTALAEVAAAGEGPAIVSGRVHAGTTAFLFTGQGAQRAGMGAELARTFPAFAAALDRVCAEFDALLGISLRTVMFDDPDGVLDRTEFTQPALFAFQVALYRLVESFGVTPDVLIGHSIGELAAAHVAGVWSLSDACALVAARGRLMGALPPGGAMLAVAVDAVRAQTLLEGVGDRVSIAALNDPASTVLSGDTEAIAEIERRSAAEGMKTTRLRVSHAFHSARMDPMLDEFRSVAAGIDYQPPRVPLIATGTSESAADVTEPEYWVEQVRSTVRFAPGIEAAAASGVRNFLEIGPDAVLAALTRRCLSADLEAGCTVAAAARRATDEVTQVVTALAQLYTAGVSVQWQPLFDGRPLQRIPLPTYAFQHRRFWLQPRAAGAATDHPILTGVLPLAGSDEWLFTGRFSLRTHPWIADHMTYGVVVVPSATLIEFLLVAGERIGCGVVEELTLQAPILPAATADIELQVLVRAADPSGLRQFEFYFRSGADGEWVHNATGALAERWDGDSGLLTQLRAETWPPVDAEPIDPAWIPAQIARGSGLEYGPAFLGVRAAWHRDGTVFSEIALDTDAATDVRRHDLHPALLDLVMHSGLAQLAWRELDVDPDAGRLLFRWGGARLHKSAGEWPAEVTSLRVIAIATGAETVSVATVDPDGNPIVSVDAVVMRPYDVKEFRRTLVRDQAALYRLGWVDATARTDIGAPALALLGDTTIAGIDAQGSSPAELAAGPRPDVVVWRADTPGAAVTDEPAAVSERVRHALATLTAWLAEPALADSTLVVVVTGGSGRDGEAVAPVAAAVAGLVRSAQSEHPGRFVLVDQDPARPLDREQLDAVLRSGEPQVAVRDSAVLVPRLTRMDIESATPAPHFDDETVLVTGGTGGLGALVARHLVEVHGVRRLVLTSRRGATAPGAAELAGDLERAGAQVRVVACDVADAAAVRDVVAELGTGPIAIVHAAGVLDDGTVQNLTAEQVDRVLAPKVRGAWNLHEATRDRAVSAFVVFSSVAALLGSSGQGNYAAGNGYLDALMVRRRAAGLPGIALAWGPWHQGSGMTGGLNRAALARWDRMGLGQLGDEEGLRLFDAALAAGHPAVAPLRFDPTALRRESDDAAVPAVLRGFLPRTPAAAERPQASAAGALSARLAEVPPARHGEVVLDVVLAQAAAVLGHDSPDDIRPDQRFDEIGFDSLGGVEFRNRLAEATGLQLPSTLVFDHPTVAAVAALIRSRVAPAPATAPAKQVARRKRTDEPIAIVGMSCRLPGAASPEELWRLLAAGTDATGDFPSDRGWDLERLIDPDPDKPGTVYTGRGGFLTGAAEFDAGFFGIGPSEAAAMDPQQRLLLEAVWEAFEDAGIDPNSLRGSDTGVFAGACYSGYFDRVTGELEGYRLTGTTHSVISGRVSYVFGLEGPAVTVDTACSSSLVALHQACGALRQGETSLALASGVTVAASPYLYVDFARQRGLSPDGRCKSFAATADGVAFSEGVGVLVLERLSDARRLGHRVLAVVRGTAVNQDGASNGLTAPNGPSQERVIAAALADAGLAPSDVDAVEAHGTGTTLGDPIEAQALINAYGADRSRPLRIGSIKSNIGHTVAAAGVAGVIKMVQALRHEMLPKSLHLDSPTPHVDWSAGTVELLSQAQPWPSGGRVRRAGVSSFGVSGTNAHAVIEEAPAEVAAPVAAAVRPEPLAWLLSANSLAGLRAQAQRLRQWVRDDPDLDVRDLAHALVATRARLDRRAAVVGYGRDDLLTGLADVAAGAPGVLEGSVGTGKTAFLFTGQGAQRSGMGARMYREFPVFATAFDEVCEHIDQLLGRPLREVMVEPDHAELLDRTEYTQPALFAFEVATYRLLESFGLTPDMLIGHSIGELSAAHVAGVWSLADACALVVARGRLMGALPPGGAMLAAAIDEEGAQAALAGYAGRVSLAAVNGPVSVVMSGAATAIDELAEEFTRRGVRISRLRVSHAFHSALMEPMLDEFRTVAAGLSYHEPRVPMVAGVTGRQAGAEILDPEYWVDQVRACVRFAHGIATAVDLGARRFVELGPDSALTAMVRECLAETPVEARVTTVATARRGTAEPTRFLSALAGLDVVGTPVDWPALFAERPVRRVALPTYVFRHERYWLQPSVPADVRRSGLDEAAHPLLGATVRIPDSSDVVFTGRLSREDQQWLADHTVGGVTLLPGAAFVDLIGHIGASLDCPRVVELVIEAPLSVPATGGVELRVVATGPDEAGARTVSVYSRDPAADRDAARGDSHSSEWVRHVLATIAELAEPHPAPATGVDVTWPPADAVAMPLADAYAELSAQGYDYGPAFQGLTALWRRGGEVFAELALPSAGRVAGARFGVHPVLLDAALHALLVAGQAPGSGSGLVVPFSWEDVVFHAVAGDTLRVRAAVSDSAPDRIALSLMASDGTPVLEVGALTLRALTAPASRAGGLGYAVDWVAIDPQPVPDVIWSPAEGHETVTVGSRRAVVVRIDTRPGDDVPASARDVLTATTTRVQELLAQDRDLVVVTSRAAAIHAGESVDPAAASIWGLVRTAQSEYPDRVRIVDVEFQDGYRDAAVVALAGDEPQLALRGSAAFVPRLRSGANAEHAPLAGAELLGTSGPHQEWALTLLDKGTLTADNFGLRPDPASPAPLAPGQVRVRMRAVGLNFRDVLVALGTYPDPTAGIGGEGAGVVTEVAADVTEFAPGDRVFGFVTGVGSLAVTDHRLLAPMPADWTFAQAAAVPVVYATAYYGLVDLAGARAGQTLLLHAATGGVGTAAVQLARHMGLRLLVTASRAKWNALRDMGFGDTQIADSRTLEFEEKFRAQTGGAGVDIVLDSLAGEFVDASLRLLPRGGRFVEMGMIDRRDPDEVAAAHPGVHYHGFMLMDVAPDRLQQILRSLVELFAAGTLTHSPLTAWDLQRAPQAFRHLSQARHVGKNVLTLPAPWNPEGTVLITGGTGGLGVVAARHLVTTYGVRRLLLASRRGAAAPDADRVLAELTALGATVDIVACDAADPDAVRALLAAIPARHPLTAVVHTAGVLSDGVLSALTPERLATVLRPKVDAAWHLHEATSRLDLAAFVLYSSIAGVIGSAGQANYAAANVFSDALAQYRQVRGLPATSLAWGPWRDSTGMTEALSAADLARWQREGFVPLAAAEAMAMFDAALVAGRAQFVAARIDRNALAAVDEYQLRPVLRGLSGPARPRGGQGTATANVTARLAGLTPAEQTDVIVEVIREQAAAVLGLDTADEVEPQRPFSRTGFDSLGVMEFRNRLKTAVGVQVPATAMFDHPTPVALADYLRTQLAPVDRTGERLTAEVEALARACAAAELDADQRAALAERLRALSRELDDGAADADDPLDAADDRELFDFIDNLS</sequence>
<evidence type="ECO:0000259" key="9">
    <source>
        <dbReference type="PROSITE" id="PS52019"/>
    </source>
</evidence>
<dbReference type="RefSeq" id="WP_387255014.1">
    <property type="nucleotide sequence ID" value="NZ_JBIALX010000018.1"/>
</dbReference>
<dbReference type="InterPro" id="IPR014030">
    <property type="entry name" value="Ketoacyl_synth_N"/>
</dbReference>
<dbReference type="InterPro" id="IPR020807">
    <property type="entry name" value="PKS_DH"/>
</dbReference>
<dbReference type="CDD" id="cd08956">
    <property type="entry name" value="KR_3_FAS_SDR_x"/>
    <property type="match status" value="2"/>
</dbReference>
<feature type="region of interest" description="N-terminal hotdog fold" evidence="6">
    <location>
        <begin position="915"/>
        <end position="1040"/>
    </location>
</feature>
<name>A0ABW6NTE2_9NOCA</name>
<dbReference type="SUPFAM" id="SSF52151">
    <property type="entry name" value="FabD/lysophospholipase-like"/>
    <property type="match status" value="3"/>
</dbReference>
<feature type="region of interest" description="N-terminal hotdog fold" evidence="6">
    <location>
        <begin position="3955"/>
        <end position="4088"/>
    </location>
</feature>
<comment type="caution">
    <text evidence="10">The sequence shown here is derived from an EMBL/GenBank/DDBJ whole genome shotgun (WGS) entry which is preliminary data.</text>
</comment>